<evidence type="ECO:0000313" key="3">
    <source>
        <dbReference type="Proteomes" id="UP001597061"/>
    </source>
</evidence>
<accession>A0ABW3JE34</accession>
<organism evidence="2 3">
    <name type="scientific">Mariniflexile jejuense</name>
    <dbReference type="NCBI Taxonomy" id="1173582"/>
    <lineage>
        <taxon>Bacteria</taxon>
        <taxon>Pseudomonadati</taxon>
        <taxon>Bacteroidota</taxon>
        <taxon>Flavobacteriia</taxon>
        <taxon>Flavobacteriales</taxon>
        <taxon>Flavobacteriaceae</taxon>
        <taxon>Mariniflexile</taxon>
    </lineage>
</organism>
<dbReference type="RefSeq" id="WP_379924228.1">
    <property type="nucleotide sequence ID" value="NZ_JBHTJI010000001.1"/>
</dbReference>
<evidence type="ECO:0000259" key="1">
    <source>
        <dbReference type="Pfam" id="PF04230"/>
    </source>
</evidence>
<dbReference type="EMBL" id="JBHTJI010000001">
    <property type="protein sequence ID" value="MFD0988662.1"/>
    <property type="molecule type" value="Genomic_DNA"/>
</dbReference>
<sequence length="369" mass="43283">MKIKTITCHEVYNYGASLQEFALLKHLKALGHDVEAINYRPHYDSNHFNLFRVSNEVFNKNILLKYIYILLKLPSRLIHLKRKREFDKFSKKFIKSTNTQYKCNQQLTNNLPNADVYICGSDQIWNSFFENGKDPAYYLDFVPSDKLKISYAASFAIDKLEENIKEFVKEKVKRINFISVRESSGKNILENLGIKNVTQVLDPVFLIESSKWEELITIPKESDKYIFIYDFDSNPLIKNMALKYKKDYGWKIITVNQNIKYADRNYFLEGPIKFLSLVKNAEFVISNSFHAVAFSIIFKKDFVVFNRHDKINTRMRDLLDSINQKHLLITDSESLKNHNLNSINYSIVESELNKLINVSYKFLDSALKV</sequence>
<dbReference type="EC" id="2.4.-.-" evidence="2"/>
<keyword evidence="2" id="KW-0808">Transferase</keyword>
<feature type="domain" description="Polysaccharide pyruvyl transferase" evidence="1">
    <location>
        <begin position="13"/>
        <end position="308"/>
    </location>
</feature>
<dbReference type="InterPro" id="IPR007345">
    <property type="entry name" value="Polysacch_pyruvyl_Trfase"/>
</dbReference>
<dbReference type="GO" id="GO:0016757">
    <property type="term" value="F:glycosyltransferase activity"/>
    <property type="evidence" value="ECO:0007669"/>
    <property type="project" value="UniProtKB-KW"/>
</dbReference>
<evidence type="ECO:0000313" key="2">
    <source>
        <dbReference type="EMBL" id="MFD0988662.1"/>
    </source>
</evidence>
<comment type="caution">
    <text evidence="2">The sequence shown here is derived from an EMBL/GenBank/DDBJ whole genome shotgun (WGS) entry which is preliminary data.</text>
</comment>
<keyword evidence="2" id="KW-0328">Glycosyltransferase</keyword>
<name>A0ABW3JE34_9FLAO</name>
<proteinExistence type="predicted"/>
<dbReference type="Proteomes" id="UP001597061">
    <property type="component" value="Unassembled WGS sequence"/>
</dbReference>
<reference evidence="3" key="1">
    <citation type="journal article" date="2019" name="Int. J. Syst. Evol. Microbiol.">
        <title>The Global Catalogue of Microorganisms (GCM) 10K type strain sequencing project: providing services to taxonomists for standard genome sequencing and annotation.</title>
        <authorList>
            <consortium name="The Broad Institute Genomics Platform"/>
            <consortium name="The Broad Institute Genome Sequencing Center for Infectious Disease"/>
            <person name="Wu L."/>
            <person name="Ma J."/>
        </authorList>
    </citation>
    <scope>NUCLEOTIDE SEQUENCE [LARGE SCALE GENOMIC DNA]</scope>
    <source>
        <strain evidence="3">CCUG 62414</strain>
    </source>
</reference>
<dbReference type="Pfam" id="PF04230">
    <property type="entry name" value="PS_pyruv_trans"/>
    <property type="match status" value="1"/>
</dbReference>
<keyword evidence="3" id="KW-1185">Reference proteome</keyword>
<protein>
    <submittedName>
        <fullName evidence="2">Polysaccharide pyruvyl transferase family protein</fullName>
        <ecNumber evidence="2">2.4.-.-</ecNumber>
    </submittedName>
</protein>
<gene>
    <name evidence="2" type="ORF">ACFQ1R_01015</name>
</gene>